<evidence type="ECO:0000313" key="2">
    <source>
        <dbReference type="EMBL" id="PWB84743.1"/>
    </source>
</evidence>
<feature type="transmembrane region" description="Helical" evidence="1">
    <location>
        <begin position="67"/>
        <end position="85"/>
    </location>
</feature>
<protein>
    <submittedName>
        <fullName evidence="2">Uncharacterized protein</fullName>
    </submittedName>
</protein>
<feature type="transmembrane region" description="Helical" evidence="1">
    <location>
        <begin position="6"/>
        <end position="27"/>
    </location>
</feature>
<dbReference type="AlphaFoldDB" id="A0A2U1S5D4"/>
<keyword evidence="3" id="KW-1185">Reference proteome</keyword>
<name>A0A2U1S5D4_9EURY</name>
<reference evidence="2 3" key="1">
    <citation type="submission" date="2017-03" db="EMBL/GenBank/DDBJ databases">
        <title>Genome sequence of Methanobrevibacter wosei.</title>
        <authorList>
            <person name="Poehlein A."/>
            <person name="Seedorf H."/>
            <person name="Daniel R."/>
        </authorList>
    </citation>
    <scope>NUCLEOTIDE SEQUENCE [LARGE SCALE GENOMIC DNA]</scope>
    <source>
        <strain evidence="2 3">DSM 11979</strain>
    </source>
</reference>
<gene>
    <name evidence="2" type="ORF">MBBWO_15090</name>
</gene>
<dbReference type="Proteomes" id="UP000245577">
    <property type="component" value="Unassembled WGS sequence"/>
</dbReference>
<organism evidence="2 3">
    <name type="scientific">Methanobrevibacter woesei</name>
    <dbReference type="NCBI Taxonomy" id="190976"/>
    <lineage>
        <taxon>Archaea</taxon>
        <taxon>Methanobacteriati</taxon>
        <taxon>Methanobacteriota</taxon>
        <taxon>Methanomada group</taxon>
        <taxon>Methanobacteria</taxon>
        <taxon>Methanobacteriales</taxon>
        <taxon>Methanobacteriaceae</taxon>
        <taxon>Methanobrevibacter</taxon>
    </lineage>
</organism>
<dbReference type="RefSeq" id="WP_337956480.1">
    <property type="nucleotide sequence ID" value="NZ_CALIUN010000003.1"/>
</dbReference>
<comment type="caution">
    <text evidence="2">The sequence shown here is derived from an EMBL/GenBank/DDBJ whole genome shotgun (WGS) entry which is preliminary data.</text>
</comment>
<feature type="transmembrane region" description="Helical" evidence="1">
    <location>
        <begin position="39"/>
        <end position="61"/>
    </location>
</feature>
<keyword evidence="1" id="KW-0812">Transmembrane</keyword>
<dbReference type="EMBL" id="MZGU01000007">
    <property type="protein sequence ID" value="PWB84743.1"/>
    <property type="molecule type" value="Genomic_DNA"/>
</dbReference>
<evidence type="ECO:0000256" key="1">
    <source>
        <dbReference type="SAM" id="Phobius"/>
    </source>
</evidence>
<sequence>MLEFLMPYMALLGLLIFGNIENLVLASQGVVAGARQGRLFLMSVAFVVMWLLLGTFGTMAVEAYAPFIEFIGGLAIFVLGLQAMIDSVKGETKKGVLGKHAPKDE</sequence>
<keyword evidence="1" id="KW-1133">Transmembrane helix</keyword>
<evidence type="ECO:0000313" key="3">
    <source>
        <dbReference type="Proteomes" id="UP000245577"/>
    </source>
</evidence>
<accession>A0A2U1S5D4</accession>
<keyword evidence="1" id="KW-0472">Membrane</keyword>
<proteinExistence type="predicted"/>